<dbReference type="SUPFAM" id="SSF46689">
    <property type="entry name" value="Homeodomain-like"/>
    <property type="match status" value="1"/>
</dbReference>
<evidence type="ECO:0000313" key="3">
    <source>
        <dbReference type="Proteomes" id="UP000466442"/>
    </source>
</evidence>
<dbReference type="Gene3D" id="1.10.10.60">
    <property type="entry name" value="Homeodomain-like"/>
    <property type="match status" value="1"/>
</dbReference>
<proteinExistence type="predicted"/>
<evidence type="ECO:0008006" key="4">
    <source>
        <dbReference type="Google" id="ProtNLM"/>
    </source>
</evidence>
<accession>A0A8S9Y9F0</accession>
<protein>
    <recommendedName>
        <fullName evidence="4">HTH psq-type domain-containing protein</fullName>
    </recommendedName>
</protein>
<dbReference type="Proteomes" id="UP000466442">
    <property type="component" value="Linkage Group LG1"/>
</dbReference>
<name>A0A8S9Y9F0_APOLU</name>
<evidence type="ECO:0000313" key="2">
    <source>
        <dbReference type="EMBL" id="KAF6217284.1"/>
    </source>
</evidence>
<dbReference type="OrthoDB" id="6612851at2759"/>
<dbReference type="GO" id="GO:0005634">
    <property type="term" value="C:nucleus"/>
    <property type="evidence" value="ECO:0007669"/>
    <property type="project" value="UniProtKB-SubCell"/>
</dbReference>
<gene>
    <name evidence="2" type="ORF">GE061_001638</name>
</gene>
<keyword evidence="3" id="KW-1185">Reference proteome</keyword>
<dbReference type="InterPro" id="IPR009057">
    <property type="entry name" value="Homeodomain-like_sf"/>
</dbReference>
<dbReference type="EMBL" id="WIXP02000001">
    <property type="protein sequence ID" value="KAF6217284.1"/>
    <property type="molecule type" value="Genomic_DNA"/>
</dbReference>
<dbReference type="AlphaFoldDB" id="A0A8S9Y9F0"/>
<sequence length="257" mass="30399">MRGEVVDNLTPQTLFSHSWEKRSQYCYRAEENEICIYNQPFQVCDLYDWKPRSYVKKKPLPPYTVQDMEQAVFDVKNQNKTYREAEEAYRVPISVIYHLIEGRKTSIHKMGAGRLPELPEEVEKCLVKCLIARAQMGFPCDKQELKDLVQEYIQSNGIQSRFHGRPGEDWYLAFMKRNPAITLKKPEHLQKTRKKARDPFVVYQFFGSVKKDLLMTLLASEQLEKKANHFKESLMDQVEIRRQYSPVFRLVVTPYHL</sequence>
<comment type="subcellular location">
    <subcellularLocation>
        <location evidence="1">Nucleus</location>
    </subcellularLocation>
</comment>
<evidence type="ECO:0000256" key="1">
    <source>
        <dbReference type="ARBA" id="ARBA00004123"/>
    </source>
</evidence>
<comment type="caution">
    <text evidence="2">The sequence shown here is derived from an EMBL/GenBank/DDBJ whole genome shotgun (WGS) entry which is preliminary data.</text>
</comment>
<organism evidence="2 3">
    <name type="scientific">Apolygus lucorum</name>
    <name type="common">Small green plant bug</name>
    <name type="synonym">Lygocoris lucorum</name>
    <dbReference type="NCBI Taxonomy" id="248454"/>
    <lineage>
        <taxon>Eukaryota</taxon>
        <taxon>Metazoa</taxon>
        <taxon>Ecdysozoa</taxon>
        <taxon>Arthropoda</taxon>
        <taxon>Hexapoda</taxon>
        <taxon>Insecta</taxon>
        <taxon>Pterygota</taxon>
        <taxon>Neoptera</taxon>
        <taxon>Paraneoptera</taxon>
        <taxon>Hemiptera</taxon>
        <taxon>Heteroptera</taxon>
        <taxon>Panheteroptera</taxon>
        <taxon>Cimicomorpha</taxon>
        <taxon>Miridae</taxon>
        <taxon>Mirini</taxon>
        <taxon>Apolygus</taxon>
    </lineage>
</organism>
<reference evidence="2" key="1">
    <citation type="journal article" date="2021" name="Mol. Ecol. Resour.">
        <title>Apolygus lucorum genome provides insights into omnivorousness and mesophyll feeding.</title>
        <authorList>
            <person name="Liu Y."/>
            <person name="Liu H."/>
            <person name="Wang H."/>
            <person name="Huang T."/>
            <person name="Liu B."/>
            <person name="Yang B."/>
            <person name="Yin L."/>
            <person name="Li B."/>
            <person name="Zhang Y."/>
            <person name="Zhang S."/>
            <person name="Jiang F."/>
            <person name="Zhang X."/>
            <person name="Ren Y."/>
            <person name="Wang B."/>
            <person name="Wang S."/>
            <person name="Lu Y."/>
            <person name="Wu K."/>
            <person name="Fan W."/>
            <person name="Wang G."/>
        </authorList>
    </citation>
    <scope>NUCLEOTIDE SEQUENCE</scope>
    <source>
        <strain evidence="2">12Hb</strain>
    </source>
</reference>